<dbReference type="GeneID" id="60404697"/>
<evidence type="ECO:0000313" key="2">
    <source>
        <dbReference type="Proteomes" id="UP000030744"/>
    </source>
</evidence>
<dbReference type="VEuPathDB" id="ToxoDB:EMH_0095820"/>
<gene>
    <name evidence="1" type="ORF">EMH_0095820</name>
</gene>
<dbReference type="Pfam" id="PF05518">
    <property type="entry name" value="Totivirus_coat"/>
    <property type="match status" value="1"/>
</dbReference>
<evidence type="ECO:0000313" key="1">
    <source>
        <dbReference type="EMBL" id="CDJ36777.1"/>
    </source>
</evidence>
<dbReference type="InterPro" id="IPR008871">
    <property type="entry name" value="Totivirus_coat"/>
</dbReference>
<dbReference type="RefSeq" id="XP_037879065.1">
    <property type="nucleotide sequence ID" value="XM_038023211.1"/>
</dbReference>
<dbReference type="Proteomes" id="UP000030744">
    <property type="component" value="Unassembled WGS sequence"/>
</dbReference>
<protein>
    <submittedName>
        <fullName evidence="1">Uncharacterized protein</fullName>
    </submittedName>
</protein>
<reference evidence="1" key="1">
    <citation type="submission" date="2013-10" db="EMBL/GenBank/DDBJ databases">
        <title>Genomic analysis of the causative agents of coccidiosis in chickens.</title>
        <authorList>
            <person name="Reid A.J."/>
            <person name="Blake D."/>
            <person name="Billington K."/>
            <person name="Browne H."/>
            <person name="Dunn M."/>
            <person name="Hung S."/>
            <person name="Kawahara F."/>
            <person name="Miranda-Saavedra D."/>
            <person name="Mourier T."/>
            <person name="Nagra H."/>
            <person name="Otto T.D."/>
            <person name="Rawlings N."/>
            <person name="Sanchez A."/>
            <person name="Sanders M."/>
            <person name="Subramaniam C."/>
            <person name="Tay Y."/>
            <person name="Dear P."/>
            <person name="Doerig C."/>
            <person name="Gruber A."/>
            <person name="Parkinson J."/>
            <person name="Shirley M."/>
            <person name="Wan K.L."/>
            <person name="Berriman M."/>
            <person name="Tomley F."/>
            <person name="Pain A."/>
        </authorList>
    </citation>
    <scope>NUCLEOTIDE SEQUENCE [LARGE SCALE GENOMIC DNA]</scope>
    <source>
        <strain evidence="1">Houghton</strain>
    </source>
</reference>
<accession>U6KKH3</accession>
<dbReference type="AlphaFoldDB" id="U6KKH3"/>
<dbReference type="EMBL" id="HG736829">
    <property type="protein sequence ID" value="CDJ36777.1"/>
    <property type="molecule type" value="Genomic_DNA"/>
</dbReference>
<name>U6KKH3_9EIME</name>
<organism evidence="1 2">
    <name type="scientific">Eimeria mitis</name>
    <dbReference type="NCBI Taxonomy" id="44415"/>
    <lineage>
        <taxon>Eukaryota</taxon>
        <taxon>Sar</taxon>
        <taxon>Alveolata</taxon>
        <taxon>Apicomplexa</taxon>
        <taxon>Conoidasida</taxon>
        <taxon>Coccidia</taxon>
        <taxon>Eucoccidiorida</taxon>
        <taxon>Eimeriorina</taxon>
        <taxon>Eimeriidae</taxon>
        <taxon>Eimeria</taxon>
    </lineage>
</organism>
<sequence>MVDGIALASAAAVAHCDPVRCGAYDSRNKSSPYLYFPTLVIIRAPKSSEEKIQGIAAAVESHGSFDRFCYQFAVALHLLFSLRSDGHVYAANYLRSAISSLAVKGSGTTTVTTVGVFAPYFFIEPTTILPKDVFGFAAETEGFAALVTPGEGAKMPFFERAEPVAKCRHVSEWILTYRSARTCGMVLFAMNSGEDGLDEMQIRDFDHDMFVLTRLSHEEMLRRKRNRGFVTPADLLWVRGLSKLPHPAEMIQGCGRLRMTLVHRDLKHGRESRPTPYIPDPDDAQLAELTLNASKPAFCCCGKSDQKSRGVSRIITCGATKLEQSLLGRR</sequence>
<dbReference type="OrthoDB" id="10657912at2759"/>
<reference evidence="1" key="2">
    <citation type="submission" date="2013-10" db="EMBL/GenBank/DDBJ databases">
        <authorList>
            <person name="Aslett M."/>
        </authorList>
    </citation>
    <scope>NUCLEOTIDE SEQUENCE [LARGE SCALE GENOMIC DNA]</scope>
    <source>
        <strain evidence="1">Houghton</strain>
    </source>
</reference>
<keyword evidence="2" id="KW-1185">Reference proteome</keyword>
<proteinExistence type="predicted"/>